<dbReference type="Pfam" id="PF20083">
    <property type="entry name" value="DUF6477"/>
    <property type="match status" value="1"/>
</dbReference>
<protein>
    <submittedName>
        <fullName evidence="2">Uncharacterized protein</fullName>
    </submittedName>
</protein>
<name>A0A6A7XZV2_9HYPH</name>
<dbReference type="EMBL" id="VWNA01000001">
    <property type="protein sequence ID" value="MQT12340.1"/>
    <property type="molecule type" value="Genomic_DNA"/>
</dbReference>
<dbReference type="AlphaFoldDB" id="A0A6A7XZV2"/>
<evidence type="ECO:0000313" key="3">
    <source>
        <dbReference type="Proteomes" id="UP000332515"/>
    </source>
</evidence>
<reference evidence="2 3" key="1">
    <citation type="submission" date="2019-09" db="EMBL/GenBank/DDBJ databases">
        <title>Segnochrobactrum spirostomi gen. nov., sp. nov., isolated from the ciliate Spirostomum cf. yagiui and description of a novel family, Segnochrobactraceae fam. nov. within the order Rhizobiales of the class Alphaproteobacteria.</title>
        <authorList>
            <person name="Akter S."/>
            <person name="Shazib S.U.A."/>
            <person name="Shin M.K."/>
        </authorList>
    </citation>
    <scope>NUCLEOTIDE SEQUENCE [LARGE SCALE GENOMIC DNA]</scope>
    <source>
        <strain evidence="2 3">Sp-1</strain>
    </source>
</reference>
<comment type="caution">
    <text evidence="2">The sequence shown here is derived from an EMBL/GenBank/DDBJ whole genome shotgun (WGS) entry which is preliminary data.</text>
</comment>
<evidence type="ECO:0000313" key="2">
    <source>
        <dbReference type="EMBL" id="MQT12340.1"/>
    </source>
</evidence>
<dbReference type="InterPro" id="IPR045516">
    <property type="entry name" value="DUF6477"/>
</dbReference>
<organism evidence="2 3">
    <name type="scientific">Segnochrobactrum spirostomi</name>
    <dbReference type="NCBI Taxonomy" id="2608987"/>
    <lineage>
        <taxon>Bacteria</taxon>
        <taxon>Pseudomonadati</taxon>
        <taxon>Pseudomonadota</taxon>
        <taxon>Alphaproteobacteria</taxon>
        <taxon>Hyphomicrobiales</taxon>
        <taxon>Segnochrobactraceae</taxon>
        <taxon>Segnochrobactrum</taxon>
    </lineage>
</organism>
<dbReference type="Proteomes" id="UP000332515">
    <property type="component" value="Unassembled WGS sequence"/>
</dbReference>
<accession>A0A6A7XZV2</accession>
<keyword evidence="3" id="KW-1185">Reference proteome</keyword>
<proteinExistence type="predicted"/>
<sequence>MLDERSNSYDRTTTLPRLLPHWPGDLADPGPDIVRRLERALRAERRKGRAGQAAYDLERHIALVHALAAERGQTRSARRPTP</sequence>
<feature type="region of interest" description="Disordered" evidence="1">
    <location>
        <begin position="1"/>
        <end position="26"/>
    </location>
</feature>
<evidence type="ECO:0000256" key="1">
    <source>
        <dbReference type="SAM" id="MobiDB-lite"/>
    </source>
</evidence>
<gene>
    <name evidence="2" type="ORF">F0357_06615</name>
</gene>